<evidence type="ECO:0000256" key="1">
    <source>
        <dbReference type="ARBA" id="ARBA00022670"/>
    </source>
</evidence>
<keyword evidence="2 4" id="KW-0378">Hydrolase</keyword>
<dbReference type="PANTHER" id="PTHR43399:SF5">
    <property type="entry name" value="PEPTIDASE S8 FAMILY WITH PROTEASE-ASSOCIATED DOMAIN"/>
    <property type="match status" value="1"/>
</dbReference>
<sequence>MSSFITMTALNDNQNTMEISADINDLGGVEVKPQMSVSGGPYGKFHEPIHESLTLAALITSNSDVAHGTTVKSARNQDWEYIRGAVWNDDPDCQLFNDSEGDNHSYASGGVWVYYYGIGASQWNPNDLDTQRMNNPIGRSHYGDLQFLHCMASNPGEEAEKTKAKVMTWMEVMYKLANKEDGITPATEIGDTKLKQFFPAHSLPKNFMSLDYLLSKNSAFQGLDIRRRALGSMFHVIQDSYAIGHTKRTPLNLGDKISDDPLKFKQGVADRWGEIENFHTYRGQNGDAHSHYDHATDGIPDPNNLGNLDQWNGLIGCRDAVEKCRGLLALKQAGKKWDDVEGVRDYLDQQVFAVSQNATPANTHIPQASKMSSITVNGNSVVPEEIPDHVPQTARKTNFILVQGDGRDFNLKEKLELAALGVEIQEYVAEHTYLCRYEPEDLEPIRSKRYVRNVTIYLRELKVTLSLIDTVQREEHRTLYEVNCILHDNPNVDADELAKHVAKVAGVNITELQICPSRIRLTVHQDKLQELAKLDSVNRIEEVIPDVVVNDHARGTLNADLLGLSSQYQGAGQRICVADTGLDQGLASDEPPIKIHPAFTGRLERLDAIWPKNDSIDRIGHGTHVCASICGTGVYKHPKLGEIEIRGTAPLATLMVQSLTKWSDAWGRWTIETPIDLGRDLFTKPYGLGIRIHSNSWSKSWNATSGPVDYESQAIDIDKFVNEHQDFIVLVAAGNNGDSTKWKNQIGAAGAAKNCITVGATGSTRPNDNYRFVDIPDAEPVTKINQTAVFSSRGPIVPKNGESFAGRIKPDVVAPGVTILSAASRAVGKKDAVRTRHGTSADDDWLFMSGTSMSTPLVAGCVALLREALQEHGKKHPSAALVKALLVNGAVNYSEQCGLGLGYDYEQGFGRVDIESSIAMIREASFIEGGSTLEATRFDVPALRLDPEPERRWQSVEIPVPSGRNRLVVTLAYPDPQGSLLQNDINLLVRSAGAERHGNMGKGDGFDHISNLPFLIRDTSANRTIDNVEKVIWDNVPGKSFKIVVRVFNNVGLKSAAAFAVAWDIRAMAKL</sequence>
<dbReference type="Gene3D" id="3.40.50.200">
    <property type="entry name" value="Peptidase S8/S53 domain"/>
    <property type="match status" value="1"/>
</dbReference>
<dbReference type="InterPro" id="IPR023828">
    <property type="entry name" value="Peptidase_S8_Ser-AS"/>
</dbReference>
<dbReference type="CDD" id="cd04842">
    <property type="entry name" value="Peptidases_S8_Kp43_protease"/>
    <property type="match status" value="1"/>
</dbReference>
<dbReference type="OrthoDB" id="10256524at2759"/>
<evidence type="ECO:0000313" key="6">
    <source>
        <dbReference type="EMBL" id="KAH7127873.1"/>
    </source>
</evidence>
<evidence type="ECO:0000256" key="2">
    <source>
        <dbReference type="ARBA" id="ARBA00022801"/>
    </source>
</evidence>
<evidence type="ECO:0000259" key="5">
    <source>
        <dbReference type="Pfam" id="PF00082"/>
    </source>
</evidence>
<protein>
    <submittedName>
        <fullName evidence="6">Peptidase S8/S53 domain-containing protein</fullName>
    </submittedName>
</protein>
<comment type="similarity">
    <text evidence="4">Belongs to the peptidase S8 family.</text>
</comment>
<dbReference type="PRINTS" id="PR00723">
    <property type="entry name" value="SUBTILISIN"/>
</dbReference>
<name>A0A9P9DYQ5_9HYPO</name>
<keyword evidence="3 4" id="KW-0720">Serine protease</keyword>
<evidence type="ECO:0000256" key="4">
    <source>
        <dbReference type="PROSITE-ProRule" id="PRU01240"/>
    </source>
</evidence>
<feature type="active site" description="Charge relay system" evidence="4">
    <location>
        <position position="583"/>
    </location>
</feature>
<dbReference type="SUPFAM" id="SSF52743">
    <property type="entry name" value="Subtilisin-like"/>
    <property type="match status" value="1"/>
</dbReference>
<dbReference type="InterPro" id="IPR051048">
    <property type="entry name" value="Peptidase_S8/S53_subtilisin"/>
</dbReference>
<dbReference type="PROSITE" id="PS00138">
    <property type="entry name" value="SUBTILASE_SER"/>
    <property type="match status" value="1"/>
</dbReference>
<reference evidence="6" key="1">
    <citation type="journal article" date="2021" name="Nat. Commun.">
        <title>Genetic determinants of endophytism in the Arabidopsis root mycobiome.</title>
        <authorList>
            <person name="Mesny F."/>
            <person name="Miyauchi S."/>
            <person name="Thiergart T."/>
            <person name="Pickel B."/>
            <person name="Atanasova L."/>
            <person name="Karlsson M."/>
            <person name="Huettel B."/>
            <person name="Barry K.W."/>
            <person name="Haridas S."/>
            <person name="Chen C."/>
            <person name="Bauer D."/>
            <person name="Andreopoulos W."/>
            <person name="Pangilinan J."/>
            <person name="LaButti K."/>
            <person name="Riley R."/>
            <person name="Lipzen A."/>
            <person name="Clum A."/>
            <person name="Drula E."/>
            <person name="Henrissat B."/>
            <person name="Kohler A."/>
            <person name="Grigoriev I.V."/>
            <person name="Martin F.M."/>
            <person name="Hacquard S."/>
        </authorList>
    </citation>
    <scope>NUCLEOTIDE SEQUENCE</scope>
    <source>
        <strain evidence="6">MPI-CAGE-AT-0021</strain>
    </source>
</reference>
<evidence type="ECO:0000256" key="3">
    <source>
        <dbReference type="ARBA" id="ARBA00022825"/>
    </source>
</evidence>
<dbReference type="PROSITE" id="PS51892">
    <property type="entry name" value="SUBTILASE"/>
    <property type="match status" value="1"/>
</dbReference>
<feature type="domain" description="Peptidase S8/S53" evidence="5">
    <location>
        <begin position="570"/>
        <end position="910"/>
    </location>
</feature>
<organism evidence="6 7">
    <name type="scientific">Dactylonectria estremocensis</name>
    <dbReference type="NCBI Taxonomy" id="1079267"/>
    <lineage>
        <taxon>Eukaryota</taxon>
        <taxon>Fungi</taxon>
        <taxon>Dikarya</taxon>
        <taxon>Ascomycota</taxon>
        <taxon>Pezizomycotina</taxon>
        <taxon>Sordariomycetes</taxon>
        <taxon>Hypocreomycetidae</taxon>
        <taxon>Hypocreales</taxon>
        <taxon>Nectriaceae</taxon>
        <taxon>Dactylonectria</taxon>
    </lineage>
</organism>
<dbReference type="Pfam" id="PF00082">
    <property type="entry name" value="Peptidase_S8"/>
    <property type="match status" value="1"/>
</dbReference>
<dbReference type="InterPro" id="IPR000209">
    <property type="entry name" value="Peptidase_S8/S53_dom"/>
</dbReference>
<comment type="caution">
    <text evidence="6">The sequence shown here is derived from an EMBL/GenBank/DDBJ whole genome shotgun (WGS) entry which is preliminary data.</text>
</comment>
<dbReference type="PANTHER" id="PTHR43399">
    <property type="entry name" value="SUBTILISIN-RELATED"/>
    <property type="match status" value="1"/>
</dbReference>
<accession>A0A9P9DYQ5</accession>
<feature type="active site" description="Charge relay system" evidence="4">
    <location>
        <position position="852"/>
    </location>
</feature>
<dbReference type="AlphaFoldDB" id="A0A9P9DYQ5"/>
<dbReference type="InterPro" id="IPR034058">
    <property type="entry name" value="TagA/B/C/D_pept_dom"/>
</dbReference>
<dbReference type="InterPro" id="IPR036852">
    <property type="entry name" value="Peptidase_S8/S53_dom_sf"/>
</dbReference>
<dbReference type="Proteomes" id="UP000717696">
    <property type="component" value="Unassembled WGS sequence"/>
</dbReference>
<proteinExistence type="inferred from homology"/>
<dbReference type="GO" id="GO:0006508">
    <property type="term" value="P:proteolysis"/>
    <property type="evidence" value="ECO:0007669"/>
    <property type="project" value="UniProtKB-KW"/>
</dbReference>
<evidence type="ECO:0000313" key="7">
    <source>
        <dbReference type="Proteomes" id="UP000717696"/>
    </source>
</evidence>
<dbReference type="EMBL" id="JAGMUU010000022">
    <property type="protein sequence ID" value="KAH7127873.1"/>
    <property type="molecule type" value="Genomic_DNA"/>
</dbReference>
<dbReference type="SUPFAM" id="SSF49785">
    <property type="entry name" value="Galactose-binding domain-like"/>
    <property type="match status" value="1"/>
</dbReference>
<keyword evidence="1 4" id="KW-0645">Protease</keyword>
<dbReference type="GO" id="GO:0004252">
    <property type="term" value="F:serine-type endopeptidase activity"/>
    <property type="evidence" value="ECO:0007669"/>
    <property type="project" value="UniProtKB-UniRule"/>
</dbReference>
<feature type="active site" description="Charge relay system" evidence="4">
    <location>
        <position position="621"/>
    </location>
</feature>
<dbReference type="Gene3D" id="2.60.120.380">
    <property type="match status" value="1"/>
</dbReference>
<dbReference type="InterPro" id="IPR008979">
    <property type="entry name" value="Galactose-bd-like_sf"/>
</dbReference>
<keyword evidence="7" id="KW-1185">Reference proteome</keyword>
<dbReference type="InterPro" id="IPR015500">
    <property type="entry name" value="Peptidase_S8_subtilisin-rel"/>
</dbReference>
<gene>
    <name evidence="6" type="ORF">B0J13DRAFT_598634</name>
</gene>